<evidence type="ECO:0000313" key="2">
    <source>
        <dbReference type="EMBL" id="MFC3033454.1"/>
    </source>
</evidence>
<protein>
    <submittedName>
        <fullName evidence="2">N-acetylmuramate alpha-1-phosphate uridylyltransferase MurU</fullName>
        <ecNumber evidence="2">2.7.7.99</ecNumber>
    </submittedName>
</protein>
<organism evidence="2 3">
    <name type="scientific">Pseudoalteromonas fenneropenaei</name>
    <dbReference type="NCBI Taxonomy" id="1737459"/>
    <lineage>
        <taxon>Bacteria</taxon>
        <taxon>Pseudomonadati</taxon>
        <taxon>Pseudomonadota</taxon>
        <taxon>Gammaproteobacteria</taxon>
        <taxon>Alteromonadales</taxon>
        <taxon>Pseudoalteromonadaceae</taxon>
        <taxon>Pseudoalteromonas</taxon>
    </lineage>
</organism>
<evidence type="ECO:0000313" key="3">
    <source>
        <dbReference type="Proteomes" id="UP001595453"/>
    </source>
</evidence>
<dbReference type="EC" id="2.7.7.99" evidence="2"/>
<dbReference type="SUPFAM" id="SSF53448">
    <property type="entry name" value="Nucleotide-diphospho-sugar transferases"/>
    <property type="match status" value="1"/>
</dbReference>
<sequence length="226" mass="24553">MKAMILAAGRGKRMMPLTANMPKPMLEVAGLPLLAYHIARCKAAGITEIVINLAWQGDKIRDYFQDGSKFGVQIEYSQEPIAGLETAGGILAALPLLCSQTESQFVVINGDIFTDYQLDSLLQLHLAAGEGHLVLVENPPQHPEGDFTLCHQPLNPTRYTFSGIARYDRAFFDGITPGFVALGPILRERIAAGQVSTELYLGEWHDVGTPERLAELNAQQGGAHVG</sequence>
<name>A0ABV7CLF6_9GAMM</name>
<dbReference type="Pfam" id="PF00483">
    <property type="entry name" value="NTP_transferase"/>
    <property type="match status" value="1"/>
</dbReference>
<dbReference type="InterPro" id="IPR050486">
    <property type="entry name" value="Mannose-1P_guanyltransferase"/>
</dbReference>
<proteinExistence type="predicted"/>
<dbReference type="PANTHER" id="PTHR22572">
    <property type="entry name" value="SUGAR-1-PHOSPHATE GUANYL TRANSFERASE"/>
    <property type="match status" value="1"/>
</dbReference>
<dbReference type="CDD" id="cd06422">
    <property type="entry name" value="NTP_transferase_like_1"/>
    <property type="match status" value="1"/>
</dbReference>
<accession>A0ABV7CLF6</accession>
<evidence type="ECO:0000259" key="1">
    <source>
        <dbReference type="Pfam" id="PF00483"/>
    </source>
</evidence>
<comment type="caution">
    <text evidence="2">The sequence shown here is derived from an EMBL/GenBank/DDBJ whole genome shotgun (WGS) entry which is preliminary data.</text>
</comment>
<keyword evidence="2" id="KW-0808">Transferase</keyword>
<dbReference type="Gene3D" id="3.90.550.10">
    <property type="entry name" value="Spore Coat Polysaccharide Biosynthesis Protein SpsA, Chain A"/>
    <property type="match status" value="1"/>
</dbReference>
<reference evidence="3" key="1">
    <citation type="journal article" date="2019" name="Int. J. Syst. Evol. Microbiol.">
        <title>The Global Catalogue of Microorganisms (GCM) 10K type strain sequencing project: providing services to taxonomists for standard genome sequencing and annotation.</title>
        <authorList>
            <consortium name="The Broad Institute Genomics Platform"/>
            <consortium name="The Broad Institute Genome Sequencing Center for Infectious Disease"/>
            <person name="Wu L."/>
            <person name="Ma J."/>
        </authorList>
    </citation>
    <scope>NUCLEOTIDE SEQUENCE [LARGE SCALE GENOMIC DNA]</scope>
    <source>
        <strain evidence="3">KCTC 42730</strain>
    </source>
</reference>
<dbReference type="InterPro" id="IPR005835">
    <property type="entry name" value="NTP_transferase_dom"/>
</dbReference>
<keyword evidence="2" id="KW-0548">Nucleotidyltransferase</keyword>
<dbReference type="RefSeq" id="WP_377124952.1">
    <property type="nucleotide sequence ID" value="NZ_JBHRSD010000022.1"/>
</dbReference>
<dbReference type="GO" id="GO:0016779">
    <property type="term" value="F:nucleotidyltransferase activity"/>
    <property type="evidence" value="ECO:0007669"/>
    <property type="project" value="UniProtKB-KW"/>
</dbReference>
<keyword evidence="3" id="KW-1185">Reference proteome</keyword>
<dbReference type="NCBIfam" id="NF045761">
    <property type="entry name" value="NAMPUrTaseMurU"/>
    <property type="match status" value="1"/>
</dbReference>
<dbReference type="EMBL" id="JBHRSD010000022">
    <property type="protein sequence ID" value="MFC3033454.1"/>
    <property type="molecule type" value="Genomic_DNA"/>
</dbReference>
<gene>
    <name evidence="2" type="primary">murU</name>
    <name evidence="2" type="ORF">ACFOEE_13075</name>
</gene>
<dbReference type="InterPro" id="IPR054790">
    <property type="entry name" value="MurU"/>
</dbReference>
<dbReference type="InterPro" id="IPR029044">
    <property type="entry name" value="Nucleotide-diphossugar_trans"/>
</dbReference>
<feature type="domain" description="Nucleotidyl transferase" evidence="1">
    <location>
        <begin position="2"/>
        <end position="147"/>
    </location>
</feature>
<dbReference type="Proteomes" id="UP001595453">
    <property type="component" value="Unassembled WGS sequence"/>
</dbReference>